<accession>A0AAN9SG30</accession>
<evidence type="ECO:0000313" key="2">
    <source>
        <dbReference type="Proteomes" id="UP001386955"/>
    </source>
</evidence>
<evidence type="ECO:0000313" key="1">
    <source>
        <dbReference type="EMBL" id="KAK7395761.1"/>
    </source>
</evidence>
<dbReference type="Proteomes" id="UP001386955">
    <property type="component" value="Unassembled WGS sequence"/>
</dbReference>
<comment type="caution">
    <text evidence="1">The sequence shown here is derived from an EMBL/GenBank/DDBJ whole genome shotgun (WGS) entry which is preliminary data.</text>
</comment>
<dbReference type="AlphaFoldDB" id="A0AAN9SG30"/>
<organism evidence="1 2">
    <name type="scientific">Psophocarpus tetragonolobus</name>
    <name type="common">Winged bean</name>
    <name type="synonym">Dolichos tetragonolobus</name>
    <dbReference type="NCBI Taxonomy" id="3891"/>
    <lineage>
        <taxon>Eukaryota</taxon>
        <taxon>Viridiplantae</taxon>
        <taxon>Streptophyta</taxon>
        <taxon>Embryophyta</taxon>
        <taxon>Tracheophyta</taxon>
        <taxon>Spermatophyta</taxon>
        <taxon>Magnoliopsida</taxon>
        <taxon>eudicotyledons</taxon>
        <taxon>Gunneridae</taxon>
        <taxon>Pentapetalae</taxon>
        <taxon>rosids</taxon>
        <taxon>fabids</taxon>
        <taxon>Fabales</taxon>
        <taxon>Fabaceae</taxon>
        <taxon>Papilionoideae</taxon>
        <taxon>50 kb inversion clade</taxon>
        <taxon>NPAAA clade</taxon>
        <taxon>indigoferoid/millettioid clade</taxon>
        <taxon>Phaseoleae</taxon>
        <taxon>Psophocarpus</taxon>
    </lineage>
</organism>
<name>A0AAN9SG30_PSOTE</name>
<sequence>MFVVRLMPKDTANASPQPAIRDVLWLVVADLDSRWALQDGSCCADLDLLKQEARGTRLFQYFIHLAFV</sequence>
<reference evidence="1 2" key="1">
    <citation type="submission" date="2024-01" db="EMBL/GenBank/DDBJ databases">
        <title>The genomes of 5 underutilized Papilionoideae crops provide insights into root nodulation and disease resistanc.</title>
        <authorList>
            <person name="Jiang F."/>
        </authorList>
    </citation>
    <scope>NUCLEOTIDE SEQUENCE [LARGE SCALE GENOMIC DNA]</scope>
    <source>
        <strain evidence="1">DUOXIRENSHENG_FW03</strain>
        <tissue evidence="1">Leaves</tissue>
    </source>
</reference>
<gene>
    <name evidence="1" type="ORF">VNO78_16330</name>
</gene>
<dbReference type="EMBL" id="JAYMYS010000004">
    <property type="protein sequence ID" value="KAK7395761.1"/>
    <property type="molecule type" value="Genomic_DNA"/>
</dbReference>
<keyword evidence="2" id="KW-1185">Reference proteome</keyword>
<proteinExistence type="predicted"/>
<protein>
    <submittedName>
        <fullName evidence="1">Uncharacterized protein</fullName>
    </submittedName>
</protein>